<evidence type="ECO:0000256" key="2">
    <source>
        <dbReference type="ARBA" id="ARBA00004814"/>
    </source>
</evidence>
<comment type="catalytic activity">
    <reaction evidence="8">
        <text>L-tryptophan + O2 = indole-3-acetamide + CO2 + H2O</text>
        <dbReference type="Rhea" id="RHEA:16165"/>
        <dbReference type="ChEBI" id="CHEBI:15377"/>
        <dbReference type="ChEBI" id="CHEBI:15379"/>
        <dbReference type="ChEBI" id="CHEBI:16031"/>
        <dbReference type="ChEBI" id="CHEBI:16526"/>
        <dbReference type="ChEBI" id="CHEBI:57912"/>
        <dbReference type="EC" id="1.13.12.3"/>
    </reaction>
</comment>
<keyword evidence="6" id="KW-0560">Oxidoreductase</keyword>
<evidence type="ECO:0000313" key="12">
    <source>
        <dbReference type="Proteomes" id="UP000584867"/>
    </source>
</evidence>
<accession>A0A7W7ZPT1</accession>
<dbReference type="RefSeq" id="WP_184254769.1">
    <property type="nucleotide sequence ID" value="NZ_JACHIO010000006.1"/>
</dbReference>
<dbReference type="SUPFAM" id="SSF51905">
    <property type="entry name" value="FAD/NAD(P)-binding domain"/>
    <property type="match status" value="1"/>
</dbReference>
<protein>
    <recommendedName>
        <fullName evidence="5">Tryptophan 2-monooxygenase</fullName>
        <ecNumber evidence="4">1.13.12.3</ecNumber>
    </recommendedName>
</protein>
<evidence type="ECO:0000256" key="7">
    <source>
        <dbReference type="ARBA" id="ARBA00023070"/>
    </source>
</evidence>
<dbReference type="PRINTS" id="PR00757">
    <property type="entry name" value="AMINEOXDASEF"/>
</dbReference>
<dbReference type="Proteomes" id="UP000584867">
    <property type="component" value="Unassembled WGS sequence"/>
</dbReference>
<evidence type="ECO:0000256" key="8">
    <source>
        <dbReference type="ARBA" id="ARBA00047321"/>
    </source>
</evidence>
<evidence type="ECO:0000256" key="5">
    <source>
        <dbReference type="ARBA" id="ARBA00017871"/>
    </source>
</evidence>
<evidence type="ECO:0000256" key="9">
    <source>
        <dbReference type="PIRSR" id="PIRSR601613-1"/>
    </source>
</evidence>
<dbReference type="EMBL" id="JACHIO010000006">
    <property type="protein sequence ID" value="MBB5063539.1"/>
    <property type="molecule type" value="Genomic_DNA"/>
</dbReference>
<dbReference type="InterPro" id="IPR001613">
    <property type="entry name" value="Flavin_amine_oxidase"/>
</dbReference>
<dbReference type="InterPro" id="IPR050281">
    <property type="entry name" value="Flavin_monoamine_oxidase"/>
</dbReference>
<dbReference type="InterPro" id="IPR036188">
    <property type="entry name" value="FAD/NAD-bd_sf"/>
</dbReference>
<keyword evidence="7" id="KW-0073">Auxin biosynthesis</keyword>
<proteinExistence type="inferred from homology"/>
<dbReference type="EC" id="1.13.12.3" evidence="4"/>
<dbReference type="Pfam" id="PF01593">
    <property type="entry name" value="Amino_oxidase"/>
    <property type="match status" value="1"/>
</dbReference>
<evidence type="ECO:0000256" key="6">
    <source>
        <dbReference type="ARBA" id="ARBA00023002"/>
    </source>
</evidence>
<feature type="binding site" evidence="9">
    <location>
        <begin position="37"/>
        <end position="38"/>
    </location>
    <ligand>
        <name>FAD</name>
        <dbReference type="ChEBI" id="CHEBI:57692"/>
    </ligand>
</feature>
<dbReference type="GO" id="GO:0050361">
    <property type="term" value="F:tryptophan 2-monooxygenase activity"/>
    <property type="evidence" value="ECO:0007669"/>
    <property type="project" value="UniProtKB-EC"/>
</dbReference>
<sequence>MRDEIKDNDVLILGAGIAGLAAARALGERGIRATVLEARERVGGRLLSRRSAGGGTVELGAEFVHGRAPELWALLAECEAQTTERDGTMLREEWNGGLIEDDPKDDEMFAPLEDLEDFAGEDVSFTDWLATSEVAEEDRPALLGYVEGFNAADAHRIGIRSLGVQQKAEDTIEGDRAWHLRGGYAQLAEYLAGRVKDLGGDVRLNTEVLAIRWSAHQVEVETTQGILRAKQCIVTLPLGVLQRVNSETALRITPEPAAISQARRLEMGHAVRFTLVFRERWWEQSPALDAVSLQTMSFLFTSKRLPAVWWTPHPEPEASPTLTGWVGGPRAMALEGKSAEELGREACTALAEVFSMDEALVRASLLETHTHDWTNDPFARGAYSYVPAGAIDAPTAMAQPEADTLFFAGEHTDTTGNWGTVHAALRSGLRAAQQVLGEG</sequence>
<evidence type="ECO:0000313" key="11">
    <source>
        <dbReference type="EMBL" id="MBB5063539.1"/>
    </source>
</evidence>
<dbReference type="SUPFAM" id="SSF54373">
    <property type="entry name" value="FAD-linked reductases, C-terminal domain"/>
    <property type="match status" value="1"/>
</dbReference>
<evidence type="ECO:0000256" key="4">
    <source>
        <dbReference type="ARBA" id="ARBA00012535"/>
    </source>
</evidence>
<evidence type="ECO:0000256" key="1">
    <source>
        <dbReference type="ARBA" id="ARBA00001974"/>
    </source>
</evidence>
<comment type="pathway">
    <text evidence="2">Plant hormone metabolism; auxin biosynthesis.</text>
</comment>
<dbReference type="GO" id="GO:0009851">
    <property type="term" value="P:auxin biosynthetic process"/>
    <property type="evidence" value="ECO:0007669"/>
    <property type="project" value="UniProtKB-KW"/>
</dbReference>
<dbReference type="PANTHER" id="PTHR10742">
    <property type="entry name" value="FLAVIN MONOAMINE OXIDASE"/>
    <property type="match status" value="1"/>
</dbReference>
<dbReference type="AlphaFoldDB" id="A0A7W7ZPT1"/>
<dbReference type="Gene3D" id="3.50.50.60">
    <property type="entry name" value="FAD/NAD(P)-binding domain"/>
    <property type="match status" value="1"/>
</dbReference>
<comment type="caution">
    <text evidence="11">The sequence shown here is derived from an EMBL/GenBank/DDBJ whole genome shotgun (WGS) entry which is preliminary data.</text>
</comment>
<feature type="binding site" evidence="9">
    <location>
        <position position="208"/>
    </location>
    <ligand>
        <name>FAD</name>
        <dbReference type="ChEBI" id="CHEBI:57692"/>
    </ligand>
</feature>
<gene>
    <name evidence="11" type="ORF">HDF15_001881</name>
</gene>
<name>A0A7W7ZPT1_9BACT</name>
<comment type="similarity">
    <text evidence="3">Belongs to the tryptophan 2-monooxygenase family.</text>
</comment>
<comment type="cofactor">
    <cofactor evidence="1">
        <name>FAD</name>
        <dbReference type="ChEBI" id="CHEBI:57692"/>
    </cofactor>
</comment>
<feature type="domain" description="Amine oxidase" evidence="10">
    <location>
        <begin position="17"/>
        <end position="436"/>
    </location>
</feature>
<dbReference type="InterPro" id="IPR002937">
    <property type="entry name" value="Amino_oxidase"/>
</dbReference>
<evidence type="ECO:0000259" key="10">
    <source>
        <dbReference type="Pfam" id="PF01593"/>
    </source>
</evidence>
<evidence type="ECO:0000256" key="3">
    <source>
        <dbReference type="ARBA" id="ARBA00005833"/>
    </source>
</evidence>
<dbReference type="PANTHER" id="PTHR10742:SF410">
    <property type="entry name" value="LYSINE-SPECIFIC HISTONE DEMETHYLASE 2"/>
    <property type="match status" value="1"/>
</dbReference>
<reference evidence="11 12" key="1">
    <citation type="submission" date="2020-08" db="EMBL/GenBank/DDBJ databases">
        <title>Genomic Encyclopedia of Type Strains, Phase IV (KMG-V): Genome sequencing to study the core and pangenomes of soil and plant-associated prokaryotes.</title>
        <authorList>
            <person name="Whitman W."/>
        </authorList>
    </citation>
    <scope>NUCLEOTIDE SEQUENCE [LARGE SCALE GENOMIC DNA]</scope>
    <source>
        <strain evidence="11 12">X5P3</strain>
    </source>
</reference>
<organism evidence="11 12">
    <name type="scientific">Granulicella mallensis</name>
    <dbReference type="NCBI Taxonomy" id="940614"/>
    <lineage>
        <taxon>Bacteria</taxon>
        <taxon>Pseudomonadati</taxon>
        <taxon>Acidobacteriota</taxon>
        <taxon>Terriglobia</taxon>
        <taxon>Terriglobales</taxon>
        <taxon>Acidobacteriaceae</taxon>
        <taxon>Granulicella</taxon>
    </lineage>
</organism>
<feature type="binding site" evidence="9">
    <location>
        <position position="410"/>
    </location>
    <ligand>
        <name>FAD</name>
        <dbReference type="ChEBI" id="CHEBI:57692"/>
    </ligand>
</feature>